<evidence type="ECO:0000313" key="1">
    <source>
        <dbReference type="EMBL" id="MBB4912766.1"/>
    </source>
</evidence>
<organism evidence="1 2">
    <name type="scientific">Actinophytocola algeriensis</name>
    <dbReference type="NCBI Taxonomy" id="1768010"/>
    <lineage>
        <taxon>Bacteria</taxon>
        <taxon>Bacillati</taxon>
        <taxon>Actinomycetota</taxon>
        <taxon>Actinomycetes</taxon>
        <taxon>Pseudonocardiales</taxon>
        <taxon>Pseudonocardiaceae</taxon>
    </lineage>
</organism>
<proteinExistence type="predicted"/>
<sequence>MSTPDQAAREQAARRVLHRLQQRTTLNEGIGILQTWNDCEQQQARDQLRTDNGSNGQNVEADRMIAVVNATADATTDPDADWD</sequence>
<name>A0A7W7VJN9_9PSEU</name>
<protein>
    <submittedName>
        <fullName evidence="1">Uncharacterized protein</fullName>
    </submittedName>
</protein>
<dbReference type="EMBL" id="JACHJQ010000016">
    <property type="protein sequence ID" value="MBB4912766.1"/>
    <property type="molecule type" value="Genomic_DNA"/>
</dbReference>
<gene>
    <name evidence="1" type="ORF">FHR82_009040</name>
</gene>
<reference evidence="1 2" key="1">
    <citation type="submission" date="2020-08" db="EMBL/GenBank/DDBJ databases">
        <title>Genomic Encyclopedia of Type Strains, Phase III (KMG-III): the genomes of soil and plant-associated and newly described type strains.</title>
        <authorList>
            <person name="Whitman W."/>
        </authorList>
    </citation>
    <scope>NUCLEOTIDE SEQUENCE [LARGE SCALE GENOMIC DNA]</scope>
    <source>
        <strain evidence="1 2">CECT 8960</strain>
    </source>
</reference>
<dbReference type="AlphaFoldDB" id="A0A7W7VJN9"/>
<keyword evidence="2" id="KW-1185">Reference proteome</keyword>
<evidence type="ECO:0000313" key="2">
    <source>
        <dbReference type="Proteomes" id="UP000520767"/>
    </source>
</evidence>
<accession>A0A7W7VJN9</accession>
<comment type="caution">
    <text evidence="1">The sequence shown here is derived from an EMBL/GenBank/DDBJ whole genome shotgun (WGS) entry which is preliminary data.</text>
</comment>
<dbReference type="Proteomes" id="UP000520767">
    <property type="component" value="Unassembled WGS sequence"/>
</dbReference>
<dbReference type="RefSeq" id="WP_184816722.1">
    <property type="nucleotide sequence ID" value="NZ_JACHJQ010000016.1"/>
</dbReference>